<evidence type="ECO:0000313" key="3">
    <source>
        <dbReference type="Proteomes" id="UP000799753"/>
    </source>
</evidence>
<keyword evidence="3" id="KW-1185">Reference proteome</keyword>
<feature type="transmembrane region" description="Helical" evidence="1">
    <location>
        <begin position="189"/>
        <end position="208"/>
    </location>
</feature>
<name>A0A6A6S6S1_9PLEO</name>
<accession>A0A6A6S6S1</accession>
<keyword evidence="1" id="KW-0472">Membrane</keyword>
<dbReference type="EMBL" id="MU006780">
    <property type="protein sequence ID" value="KAF2643335.1"/>
    <property type="molecule type" value="Genomic_DNA"/>
</dbReference>
<proteinExistence type="predicted"/>
<evidence type="ECO:0000313" key="2">
    <source>
        <dbReference type="EMBL" id="KAF2643335.1"/>
    </source>
</evidence>
<dbReference type="OrthoDB" id="3799619at2759"/>
<sequence>MEEDRGTGVQHVDPSMAMSAVRDVLARMEEVEEAMIEFRDYLTTQDDQNKSFHDWARYTKYDAISDAVDKLVNTVANLKSEDSIERITSSQSLRKARIISTSISNITVAALNIMDRKTMEYVNSMDHVTHEASAADDNTRHVLMVELGKMLKYSTSATDSIWEAMDTLAKMEQARGPPKKSMLNDSWDWGKWLGLVLTILLFCSYMVFTFTNPTADSLLQACARSNDLHRVVADGNANLYALLRAQGEQIEINNLIFDYQIETLRNQTNLVSEKADANGLRIDNIWEALGPPNANGTYYSHGDTRDTTIVPSDENTSKRMGAQLKDVNKKIEGSVERLKKQIEGIKKDWQRADLRLSTRLDRVERYGH</sequence>
<reference evidence="2" key="1">
    <citation type="journal article" date="2020" name="Stud. Mycol.">
        <title>101 Dothideomycetes genomes: a test case for predicting lifestyles and emergence of pathogens.</title>
        <authorList>
            <person name="Haridas S."/>
            <person name="Albert R."/>
            <person name="Binder M."/>
            <person name="Bloem J."/>
            <person name="Labutti K."/>
            <person name="Salamov A."/>
            <person name="Andreopoulos B."/>
            <person name="Baker S."/>
            <person name="Barry K."/>
            <person name="Bills G."/>
            <person name="Bluhm B."/>
            <person name="Cannon C."/>
            <person name="Castanera R."/>
            <person name="Culley D."/>
            <person name="Daum C."/>
            <person name="Ezra D."/>
            <person name="Gonzalez J."/>
            <person name="Henrissat B."/>
            <person name="Kuo A."/>
            <person name="Liang C."/>
            <person name="Lipzen A."/>
            <person name="Lutzoni F."/>
            <person name="Magnuson J."/>
            <person name="Mondo S."/>
            <person name="Nolan M."/>
            <person name="Ohm R."/>
            <person name="Pangilinan J."/>
            <person name="Park H.-J."/>
            <person name="Ramirez L."/>
            <person name="Alfaro M."/>
            <person name="Sun H."/>
            <person name="Tritt A."/>
            <person name="Yoshinaga Y."/>
            <person name="Zwiers L.-H."/>
            <person name="Turgeon B."/>
            <person name="Goodwin S."/>
            <person name="Spatafora J."/>
            <person name="Crous P."/>
            <person name="Grigoriev I."/>
        </authorList>
    </citation>
    <scope>NUCLEOTIDE SEQUENCE</scope>
    <source>
        <strain evidence="2">CBS 473.64</strain>
    </source>
</reference>
<evidence type="ECO:0000256" key="1">
    <source>
        <dbReference type="SAM" id="Phobius"/>
    </source>
</evidence>
<dbReference type="Proteomes" id="UP000799753">
    <property type="component" value="Unassembled WGS sequence"/>
</dbReference>
<dbReference type="AlphaFoldDB" id="A0A6A6S6S1"/>
<keyword evidence="1" id="KW-0812">Transmembrane</keyword>
<organism evidence="2 3">
    <name type="scientific">Massarina eburnea CBS 473.64</name>
    <dbReference type="NCBI Taxonomy" id="1395130"/>
    <lineage>
        <taxon>Eukaryota</taxon>
        <taxon>Fungi</taxon>
        <taxon>Dikarya</taxon>
        <taxon>Ascomycota</taxon>
        <taxon>Pezizomycotina</taxon>
        <taxon>Dothideomycetes</taxon>
        <taxon>Pleosporomycetidae</taxon>
        <taxon>Pleosporales</taxon>
        <taxon>Massarineae</taxon>
        <taxon>Massarinaceae</taxon>
        <taxon>Massarina</taxon>
    </lineage>
</organism>
<keyword evidence="1" id="KW-1133">Transmembrane helix</keyword>
<gene>
    <name evidence="2" type="ORF">P280DRAFT_505481</name>
</gene>
<protein>
    <submittedName>
        <fullName evidence="2">Uncharacterized protein</fullName>
    </submittedName>
</protein>